<proteinExistence type="predicted"/>
<keyword evidence="2" id="KW-1185">Reference proteome</keyword>
<evidence type="ECO:0000313" key="2">
    <source>
        <dbReference type="Proteomes" id="UP001149079"/>
    </source>
</evidence>
<dbReference type="EMBL" id="JAPQKL010000001">
    <property type="protein sequence ID" value="KAJ5146082.1"/>
    <property type="molecule type" value="Genomic_DNA"/>
</dbReference>
<reference evidence="1" key="2">
    <citation type="journal article" date="2023" name="IMA Fungus">
        <title>Comparative genomic study of the Penicillium genus elucidates a diverse pangenome and 15 lateral gene transfer events.</title>
        <authorList>
            <person name="Petersen C."/>
            <person name="Sorensen T."/>
            <person name="Nielsen M.R."/>
            <person name="Sondergaard T.E."/>
            <person name="Sorensen J.L."/>
            <person name="Fitzpatrick D.A."/>
            <person name="Frisvad J.C."/>
            <person name="Nielsen K.L."/>
        </authorList>
    </citation>
    <scope>NUCLEOTIDE SEQUENCE</scope>
    <source>
        <strain evidence="1">IBT 22155</strain>
    </source>
</reference>
<accession>A0A9W9LB98</accession>
<gene>
    <name evidence="1" type="ORF">N7515_000646</name>
</gene>
<protein>
    <submittedName>
        <fullName evidence="1">Uncharacterized protein</fullName>
    </submittedName>
</protein>
<dbReference type="GeneID" id="81400560"/>
<dbReference type="AlphaFoldDB" id="A0A9W9LB98"/>
<comment type="caution">
    <text evidence="1">The sequence shown here is derived from an EMBL/GenBank/DDBJ whole genome shotgun (WGS) entry which is preliminary data.</text>
</comment>
<name>A0A9W9LB98_9EURO</name>
<evidence type="ECO:0000313" key="1">
    <source>
        <dbReference type="EMBL" id="KAJ5146082.1"/>
    </source>
</evidence>
<sequence length="71" mass="7521">MLDLEMGSTELTDDARIGFGDADFIEMREGTSIYTLTIAAALSGWCAAGDSEVTQFGQEGTTNNAANDQPQ</sequence>
<organism evidence="1 2">
    <name type="scientific">Penicillium bovifimosum</name>
    <dbReference type="NCBI Taxonomy" id="126998"/>
    <lineage>
        <taxon>Eukaryota</taxon>
        <taxon>Fungi</taxon>
        <taxon>Dikarya</taxon>
        <taxon>Ascomycota</taxon>
        <taxon>Pezizomycotina</taxon>
        <taxon>Eurotiomycetes</taxon>
        <taxon>Eurotiomycetidae</taxon>
        <taxon>Eurotiales</taxon>
        <taxon>Aspergillaceae</taxon>
        <taxon>Penicillium</taxon>
    </lineage>
</organism>
<dbReference type="Proteomes" id="UP001149079">
    <property type="component" value="Unassembled WGS sequence"/>
</dbReference>
<dbReference type="RefSeq" id="XP_056526556.1">
    <property type="nucleotide sequence ID" value="XM_056661390.1"/>
</dbReference>
<reference evidence="1" key="1">
    <citation type="submission" date="2022-11" db="EMBL/GenBank/DDBJ databases">
        <authorList>
            <person name="Petersen C."/>
        </authorList>
    </citation>
    <scope>NUCLEOTIDE SEQUENCE</scope>
    <source>
        <strain evidence="1">IBT 22155</strain>
    </source>
</reference>